<dbReference type="SUPFAM" id="SSF53448">
    <property type="entry name" value="Nucleotide-diphospho-sugar transferases"/>
    <property type="match status" value="1"/>
</dbReference>
<dbReference type="EMBL" id="DVFK01000007">
    <property type="protein sequence ID" value="HIQ66944.1"/>
    <property type="molecule type" value="Genomic_DNA"/>
</dbReference>
<dbReference type="Proteomes" id="UP000886796">
    <property type="component" value="Unassembled WGS sequence"/>
</dbReference>
<gene>
    <name evidence="5" type="ORF">IAB74_00335</name>
</gene>
<keyword evidence="4" id="KW-0472">Membrane</keyword>
<keyword evidence="2" id="KW-0328">Glycosyltransferase</keyword>
<feature type="transmembrane region" description="Helical" evidence="4">
    <location>
        <begin position="335"/>
        <end position="360"/>
    </location>
</feature>
<sequence>MDAFIQFLEIAVSVLAVVVTVMFLYQPLYLVIPLLFHRKKPQGEAPKRRFAILIAARNEEAVLPHLLDSIQAQDYPEDLITTYVVADNCTDKTAKLAREHGAVVFERFNKVQVGKGYALDYLLTQLKEQNLLENHDAFMIFDADNLLLPNYFTEMNKTCAQGYDAFCGYRNTKNFGTNWISAGYGIWYLHDSTHLNQSRSIIGANCAVNGTGFGFTRELLERMGGWKFFTLTEDIEFSAVSAARGYRIGYCHDAILFDEQPTTWKQSYRQRIRWSQGGIQVSFKHFKEFFKGMSHLRTLYSSFEMFTLSFWGMAVGVTAGVLGLLLVFLELGFAALLEAFGIALLTTYLTTAGMAALTVATEWKRIAAPTRWKLLSILCFPIFMITWAPIAVLAGFYKFQWTPIDHTAAVSVTELTGNKKS</sequence>
<evidence type="ECO:0000256" key="3">
    <source>
        <dbReference type="ARBA" id="ARBA00022679"/>
    </source>
</evidence>
<evidence type="ECO:0000256" key="2">
    <source>
        <dbReference type="ARBA" id="ARBA00022676"/>
    </source>
</evidence>
<dbReference type="InterPro" id="IPR029044">
    <property type="entry name" value="Nucleotide-diphossugar_trans"/>
</dbReference>
<feature type="transmembrane region" description="Helical" evidence="4">
    <location>
        <begin position="372"/>
        <end position="397"/>
    </location>
</feature>
<dbReference type="GO" id="GO:0016757">
    <property type="term" value="F:glycosyltransferase activity"/>
    <property type="evidence" value="ECO:0007669"/>
    <property type="project" value="UniProtKB-KW"/>
</dbReference>
<evidence type="ECO:0000313" key="5">
    <source>
        <dbReference type="EMBL" id="HIQ66944.1"/>
    </source>
</evidence>
<keyword evidence="4" id="KW-1133">Transmembrane helix</keyword>
<dbReference type="CDD" id="cd06438">
    <property type="entry name" value="EpsO_like"/>
    <property type="match status" value="1"/>
</dbReference>
<protein>
    <submittedName>
        <fullName evidence="5">Glycosyltransferase</fullName>
    </submittedName>
</protein>
<name>A0A9D0Z0J9_9FIRM</name>
<reference evidence="5" key="2">
    <citation type="journal article" date="2021" name="PeerJ">
        <title>Extensive microbial diversity within the chicken gut microbiome revealed by metagenomics and culture.</title>
        <authorList>
            <person name="Gilroy R."/>
            <person name="Ravi A."/>
            <person name="Getino M."/>
            <person name="Pursley I."/>
            <person name="Horton D.L."/>
            <person name="Alikhan N.F."/>
            <person name="Baker D."/>
            <person name="Gharbi K."/>
            <person name="Hall N."/>
            <person name="Watson M."/>
            <person name="Adriaenssens E.M."/>
            <person name="Foster-Nyarko E."/>
            <person name="Jarju S."/>
            <person name="Secka A."/>
            <person name="Antonio M."/>
            <person name="Oren A."/>
            <person name="Chaudhuri R.R."/>
            <person name="La Ragione R."/>
            <person name="Hildebrand F."/>
            <person name="Pallen M.J."/>
        </authorList>
    </citation>
    <scope>NUCLEOTIDE SEQUENCE</scope>
    <source>
        <strain evidence="5">13361</strain>
    </source>
</reference>
<proteinExistence type="inferred from homology"/>
<dbReference type="Gene3D" id="3.90.550.10">
    <property type="entry name" value="Spore Coat Polysaccharide Biosynthesis Protein SpsA, Chain A"/>
    <property type="match status" value="1"/>
</dbReference>
<keyword evidence="4" id="KW-0812">Transmembrane</keyword>
<evidence type="ECO:0000256" key="4">
    <source>
        <dbReference type="SAM" id="Phobius"/>
    </source>
</evidence>
<feature type="transmembrane region" description="Helical" evidence="4">
    <location>
        <begin position="12"/>
        <end position="36"/>
    </location>
</feature>
<dbReference type="PANTHER" id="PTHR43630:SF1">
    <property type="entry name" value="POLY-BETA-1,6-N-ACETYL-D-GLUCOSAMINE SYNTHASE"/>
    <property type="match status" value="1"/>
</dbReference>
<dbReference type="Pfam" id="PF13641">
    <property type="entry name" value="Glyco_tranf_2_3"/>
    <property type="match status" value="1"/>
</dbReference>
<organism evidence="5 6">
    <name type="scientific">Candidatus Faecousia excrementigallinarum</name>
    <dbReference type="NCBI Taxonomy" id="2840806"/>
    <lineage>
        <taxon>Bacteria</taxon>
        <taxon>Bacillati</taxon>
        <taxon>Bacillota</taxon>
        <taxon>Clostridia</taxon>
        <taxon>Eubacteriales</taxon>
        <taxon>Oscillospiraceae</taxon>
        <taxon>Faecousia</taxon>
    </lineage>
</organism>
<feature type="transmembrane region" description="Helical" evidence="4">
    <location>
        <begin position="305"/>
        <end position="329"/>
    </location>
</feature>
<dbReference type="AlphaFoldDB" id="A0A9D0Z0J9"/>
<comment type="caution">
    <text evidence="5">The sequence shown here is derived from an EMBL/GenBank/DDBJ whole genome shotgun (WGS) entry which is preliminary data.</text>
</comment>
<evidence type="ECO:0000313" key="6">
    <source>
        <dbReference type="Proteomes" id="UP000886796"/>
    </source>
</evidence>
<dbReference type="PANTHER" id="PTHR43630">
    <property type="entry name" value="POLY-BETA-1,6-N-ACETYL-D-GLUCOSAMINE SYNTHASE"/>
    <property type="match status" value="1"/>
</dbReference>
<accession>A0A9D0Z0J9</accession>
<keyword evidence="3" id="KW-0808">Transferase</keyword>
<comment type="similarity">
    <text evidence="1">Belongs to the glycosyltransferase 2 family.</text>
</comment>
<evidence type="ECO:0000256" key="1">
    <source>
        <dbReference type="ARBA" id="ARBA00006739"/>
    </source>
</evidence>
<reference evidence="5" key="1">
    <citation type="submission" date="2020-10" db="EMBL/GenBank/DDBJ databases">
        <authorList>
            <person name="Gilroy R."/>
        </authorList>
    </citation>
    <scope>NUCLEOTIDE SEQUENCE</scope>
    <source>
        <strain evidence="5">13361</strain>
    </source>
</reference>